<evidence type="ECO:0000313" key="2">
    <source>
        <dbReference type="Proteomes" id="UP000276437"/>
    </source>
</evidence>
<dbReference type="AlphaFoldDB" id="A0A348AIE2"/>
<organism evidence="1 2">
    <name type="scientific">Methylomusa anaerophila</name>
    <dbReference type="NCBI Taxonomy" id="1930071"/>
    <lineage>
        <taxon>Bacteria</taxon>
        <taxon>Bacillati</taxon>
        <taxon>Bacillota</taxon>
        <taxon>Negativicutes</taxon>
        <taxon>Selenomonadales</taxon>
        <taxon>Sporomusaceae</taxon>
        <taxon>Methylomusa</taxon>
    </lineage>
</organism>
<evidence type="ECO:0000313" key="1">
    <source>
        <dbReference type="EMBL" id="BBB90840.1"/>
    </source>
</evidence>
<dbReference type="KEGG" id="mana:MAMMFC1_01503"/>
<sequence length="68" mass="7688">MIIHRGHIWAATMEELLEKITIYLAHGGYTALAEPRTRPVREQAVLTCYEWKATAVRTGMEINGSEDS</sequence>
<dbReference type="RefSeq" id="WP_126307799.1">
    <property type="nucleotide sequence ID" value="NZ_AP018449.1"/>
</dbReference>
<keyword evidence="2" id="KW-1185">Reference proteome</keyword>
<name>A0A348AIE2_9FIRM</name>
<proteinExistence type="predicted"/>
<gene>
    <name evidence="1" type="ORF">MAMMFC1_01503</name>
</gene>
<reference evidence="1 2" key="1">
    <citation type="journal article" date="2018" name="Int. J. Syst. Evol. Microbiol.">
        <title>Methylomusa anaerophila gen. nov., sp. nov., an anaerobic methanol-utilizing bacterium isolated from a microbial fuel cell.</title>
        <authorList>
            <person name="Amano N."/>
            <person name="Yamamuro A."/>
            <person name="Miyahara M."/>
            <person name="Kouzuma A."/>
            <person name="Abe T."/>
            <person name="Watanabe K."/>
        </authorList>
    </citation>
    <scope>NUCLEOTIDE SEQUENCE [LARGE SCALE GENOMIC DNA]</scope>
    <source>
        <strain evidence="1 2">MMFC1</strain>
    </source>
</reference>
<dbReference type="Proteomes" id="UP000276437">
    <property type="component" value="Chromosome"/>
</dbReference>
<accession>A0A348AIE2</accession>
<protein>
    <submittedName>
        <fullName evidence="1">Uncharacterized protein</fullName>
    </submittedName>
</protein>
<dbReference type="EMBL" id="AP018449">
    <property type="protein sequence ID" value="BBB90840.1"/>
    <property type="molecule type" value="Genomic_DNA"/>
</dbReference>